<organism evidence="2">
    <name type="scientific">Oryza sativa subsp. japonica</name>
    <name type="common">Rice</name>
    <dbReference type="NCBI Taxonomy" id="39947"/>
    <lineage>
        <taxon>Eukaryota</taxon>
        <taxon>Viridiplantae</taxon>
        <taxon>Streptophyta</taxon>
        <taxon>Embryophyta</taxon>
        <taxon>Tracheophyta</taxon>
        <taxon>Spermatophyta</taxon>
        <taxon>Magnoliopsida</taxon>
        <taxon>Liliopsida</taxon>
        <taxon>Poales</taxon>
        <taxon>Poaceae</taxon>
        <taxon>BOP clade</taxon>
        <taxon>Oryzoideae</taxon>
        <taxon>Oryzeae</taxon>
        <taxon>Oryzinae</taxon>
        <taxon>Oryza</taxon>
        <taxon>Oryza sativa</taxon>
    </lineage>
</organism>
<dbReference type="Proteomes" id="UP000007752">
    <property type="component" value="Chromosome 12"/>
</dbReference>
<evidence type="ECO:0000313" key="2">
    <source>
        <dbReference type="EMBL" id="EAZ20245.1"/>
    </source>
</evidence>
<name>A3CGN2_ORYSJ</name>
<evidence type="ECO:0000256" key="1">
    <source>
        <dbReference type="SAM" id="MobiDB-lite"/>
    </source>
</evidence>
<dbReference type="AlphaFoldDB" id="A3CGN2"/>
<dbReference type="EMBL" id="CM000149">
    <property type="protein sequence ID" value="EAZ20245.1"/>
    <property type="molecule type" value="Genomic_DNA"/>
</dbReference>
<feature type="compositionally biased region" description="Basic and acidic residues" evidence="1">
    <location>
        <begin position="33"/>
        <end position="48"/>
    </location>
</feature>
<protein>
    <submittedName>
        <fullName evidence="2">Uncharacterized protein</fullName>
    </submittedName>
</protein>
<sequence>MASEDMIEDPGDTCIRVLKRMQADLVILVASRKAEKAPNGKEESHTEQKVVMGSLPVTPSSLPSLLEIVYLRKETAVAHLAQLSPLEAITQHRRPPSL</sequence>
<feature type="region of interest" description="Disordered" evidence="1">
    <location>
        <begin position="33"/>
        <end position="52"/>
    </location>
</feature>
<accession>A3CGN2</accession>
<reference evidence="2" key="1">
    <citation type="journal article" date="2005" name="PLoS Biol.">
        <title>The genomes of Oryza sativa: a history of duplications.</title>
        <authorList>
            <person name="Yu J."/>
            <person name="Wang J."/>
            <person name="Lin W."/>
            <person name="Li S."/>
            <person name="Li H."/>
            <person name="Zhou J."/>
            <person name="Ni P."/>
            <person name="Dong W."/>
            <person name="Hu S."/>
            <person name="Zeng C."/>
            <person name="Zhang J."/>
            <person name="Zhang Y."/>
            <person name="Li R."/>
            <person name="Xu Z."/>
            <person name="Li S."/>
            <person name="Li X."/>
            <person name="Zheng H."/>
            <person name="Cong L."/>
            <person name="Lin L."/>
            <person name="Yin J."/>
            <person name="Geng J."/>
            <person name="Li G."/>
            <person name="Shi J."/>
            <person name="Liu J."/>
            <person name="Lv H."/>
            <person name="Li J."/>
            <person name="Wang J."/>
            <person name="Deng Y."/>
            <person name="Ran L."/>
            <person name="Shi X."/>
            <person name="Wang X."/>
            <person name="Wu Q."/>
            <person name="Li C."/>
            <person name="Ren X."/>
            <person name="Wang J."/>
            <person name="Wang X."/>
            <person name="Li D."/>
            <person name="Liu D."/>
            <person name="Zhang X."/>
            <person name="Ji Z."/>
            <person name="Zhao W."/>
            <person name="Sun Y."/>
            <person name="Zhang Z."/>
            <person name="Bao J."/>
            <person name="Han Y."/>
            <person name="Dong L."/>
            <person name="Ji J."/>
            <person name="Chen P."/>
            <person name="Wu S."/>
            <person name="Liu J."/>
            <person name="Xiao Y."/>
            <person name="Bu D."/>
            <person name="Tan J."/>
            <person name="Yang L."/>
            <person name="Ye C."/>
            <person name="Zhang J."/>
            <person name="Xu J."/>
            <person name="Zhou Y."/>
            <person name="Yu Y."/>
            <person name="Zhang B."/>
            <person name="Zhuang S."/>
            <person name="Wei H."/>
            <person name="Liu B."/>
            <person name="Lei M."/>
            <person name="Yu H."/>
            <person name="Li Y."/>
            <person name="Xu H."/>
            <person name="Wei S."/>
            <person name="He X."/>
            <person name="Fang L."/>
            <person name="Zhang Z."/>
            <person name="Zhang Y."/>
            <person name="Huang X."/>
            <person name="Su Z."/>
            <person name="Tong W."/>
            <person name="Li J."/>
            <person name="Tong Z."/>
            <person name="Li S."/>
            <person name="Ye J."/>
            <person name="Wang L."/>
            <person name="Fang L."/>
            <person name="Lei T."/>
            <person name="Chen C."/>
            <person name="Chen H."/>
            <person name="Xu Z."/>
            <person name="Li H."/>
            <person name="Huang H."/>
            <person name="Zhang F."/>
            <person name="Xu H."/>
            <person name="Li N."/>
            <person name="Zhao C."/>
            <person name="Li S."/>
            <person name="Dong L."/>
            <person name="Huang Y."/>
            <person name="Li L."/>
            <person name="Xi Y."/>
            <person name="Qi Q."/>
            <person name="Li W."/>
            <person name="Zhang B."/>
            <person name="Hu W."/>
            <person name="Zhang Y."/>
            <person name="Tian X."/>
            <person name="Jiao Y."/>
            <person name="Liang X."/>
            <person name="Jin J."/>
            <person name="Gao L."/>
            <person name="Zheng W."/>
            <person name="Hao B."/>
            <person name="Liu S."/>
            <person name="Wang W."/>
            <person name="Yuan L."/>
            <person name="Cao M."/>
            <person name="McDermott J."/>
            <person name="Samudrala R."/>
            <person name="Wang J."/>
            <person name="Wong G.K."/>
            <person name="Yang H."/>
        </authorList>
    </citation>
    <scope>NUCLEOTIDE SEQUENCE [LARGE SCALE GENOMIC DNA]</scope>
</reference>
<proteinExistence type="predicted"/>
<gene>
    <name evidence="2" type="ORF">OsJ_35847</name>
</gene>
<reference evidence="2" key="2">
    <citation type="submission" date="2008-12" db="EMBL/GenBank/DDBJ databases">
        <title>Improved gene annotation of the rice (Oryza sativa) genomes.</title>
        <authorList>
            <person name="Wang J."/>
            <person name="Li R."/>
            <person name="Fan W."/>
            <person name="Huang Q."/>
            <person name="Zhang J."/>
            <person name="Zhou Y."/>
            <person name="Hu Y."/>
            <person name="Zi S."/>
            <person name="Li J."/>
            <person name="Ni P."/>
            <person name="Zheng H."/>
            <person name="Zhang Y."/>
            <person name="Zhao M."/>
            <person name="Hao Q."/>
            <person name="McDermott J."/>
            <person name="Samudrala R."/>
            <person name="Kristiansen K."/>
            <person name="Wong G.K.-S."/>
        </authorList>
    </citation>
    <scope>NUCLEOTIDE SEQUENCE</scope>
</reference>